<feature type="domain" description="Transglycosylase SLT" evidence="2">
    <location>
        <begin position="274"/>
        <end position="318"/>
    </location>
</feature>
<accession>A0A285VHG6</accession>
<evidence type="ECO:0000259" key="2">
    <source>
        <dbReference type="Pfam" id="PF13406"/>
    </source>
</evidence>
<dbReference type="GO" id="GO:0008933">
    <property type="term" value="F:peptidoglycan lytic transglycosylase activity"/>
    <property type="evidence" value="ECO:0007669"/>
    <property type="project" value="TreeGrafter"/>
</dbReference>
<feature type="region of interest" description="Disordered" evidence="1">
    <location>
        <begin position="1"/>
        <end position="85"/>
    </location>
</feature>
<proteinExistence type="predicted"/>
<dbReference type="SUPFAM" id="SSF53955">
    <property type="entry name" value="Lysozyme-like"/>
    <property type="match status" value="1"/>
</dbReference>
<sequence length="602" mass="61301">MSREASKEDPASATTPGQAIPARSNNRAASRTSTEDALSPERHRGLMGAGGRHGRVTTSAASKLARREASVPRGGQQAPLGRPLQRSKRAVLAAVIGAFAVGVAPESPAPAPAALGAEAAATGSTRIPDDEMSERYAWTGGPLAPIFGPIGDGVPSFSLTTPSAALATPTDVVQSIRSQESGTYRSVDGIPAVALDAYRRAAESAPTGCGLDWELLAAIGRIESNHGRFGGSSLDPEGHTTRPILGLRLDGRATARIADTDAGRLDGDTEFDRAVGPMQFIPATWAVYGRDGNADGRSDPQNIYDTAAAAAAYLCAAGGDLSSEAGRKRAVFAYNNSSQYVADVLALAERYAGQNSQVLAVVSAEVQPAPVLPIGPTGPVVDAPLPLAAAPLVAPVGPASLLVIPGSSTQPSSSVSPPTGNPEPPAPTPPATPRPAAPEPSTPTPPEPSTPTPTTPSSPMPTLQVPSTPTPTPTPAPTPTPGTPEPSNPTPALPCLTELSANLPVAIGLRGASDDEGLMAALVERLQVAAIQFHRLEGEVPTRSGVFYPVGGQSQAIALAELLHIDPVYVSEAAASQEVAITLAQADTAEMLAALSRTASCQ</sequence>
<dbReference type="AlphaFoldDB" id="A0A285VHG6"/>
<feature type="compositionally biased region" description="Low complexity" evidence="1">
    <location>
        <begin position="404"/>
        <end position="418"/>
    </location>
</feature>
<evidence type="ECO:0000313" key="3">
    <source>
        <dbReference type="EMBL" id="SOC53554.1"/>
    </source>
</evidence>
<evidence type="ECO:0000256" key="1">
    <source>
        <dbReference type="SAM" id="MobiDB-lite"/>
    </source>
</evidence>
<dbReference type="PANTHER" id="PTHR30163">
    <property type="entry name" value="MEMBRANE-BOUND LYTIC MUREIN TRANSGLYCOSYLASE B"/>
    <property type="match status" value="1"/>
</dbReference>
<name>A0A285VHG6_9ACTN</name>
<protein>
    <submittedName>
        <fullName evidence="3">Membrane-bound lytic murein transglycosylase B</fullName>
    </submittedName>
</protein>
<dbReference type="Proteomes" id="UP000219435">
    <property type="component" value="Unassembled WGS sequence"/>
</dbReference>
<dbReference type="InterPro" id="IPR023346">
    <property type="entry name" value="Lysozyme-like_dom_sf"/>
</dbReference>
<dbReference type="Gene3D" id="1.10.530.10">
    <property type="match status" value="1"/>
</dbReference>
<feature type="region of interest" description="Disordered" evidence="1">
    <location>
        <begin position="404"/>
        <end position="494"/>
    </location>
</feature>
<gene>
    <name evidence="3" type="ORF">SAMN05660748_4494</name>
</gene>
<dbReference type="PANTHER" id="PTHR30163:SF8">
    <property type="entry name" value="LYTIC MUREIN TRANSGLYCOSYLASE"/>
    <property type="match status" value="1"/>
</dbReference>
<dbReference type="InterPro" id="IPR043426">
    <property type="entry name" value="MltB-like"/>
</dbReference>
<organism evidence="3 4">
    <name type="scientific">Blastococcus aggregatus</name>
    <dbReference type="NCBI Taxonomy" id="38502"/>
    <lineage>
        <taxon>Bacteria</taxon>
        <taxon>Bacillati</taxon>
        <taxon>Actinomycetota</taxon>
        <taxon>Actinomycetes</taxon>
        <taxon>Geodermatophilales</taxon>
        <taxon>Geodermatophilaceae</taxon>
        <taxon>Blastococcus</taxon>
    </lineage>
</organism>
<evidence type="ECO:0000313" key="4">
    <source>
        <dbReference type="Proteomes" id="UP000219435"/>
    </source>
</evidence>
<dbReference type="InterPro" id="IPR031304">
    <property type="entry name" value="SLT_2"/>
</dbReference>
<dbReference type="Pfam" id="PF13406">
    <property type="entry name" value="SLT_2"/>
    <property type="match status" value="1"/>
</dbReference>
<dbReference type="CDD" id="cd13399">
    <property type="entry name" value="Slt35-like"/>
    <property type="match status" value="1"/>
</dbReference>
<dbReference type="GO" id="GO:0009253">
    <property type="term" value="P:peptidoglycan catabolic process"/>
    <property type="evidence" value="ECO:0007669"/>
    <property type="project" value="TreeGrafter"/>
</dbReference>
<dbReference type="OrthoDB" id="9796191at2"/>
<dbReference type="EMBL" id="OBQI01000009">
    <property type="protein sequence ID" value="SOC53554.1"/>
    <property type="molecule type" value="Genomic_DNA"/>
</dbReference>
<feature type="compositionally biased region" description="Polar residues" evidence="1">
    <location>
        <begin position="12"/>
        <end position="36"/>
    </location>
</feature>
<feature type="compositionally biased region" description="Pro residues" evidence="1">
    <location>
        <begin position="468"/>
        <end position="492"/>
    </location>
</feature>
<feature type="compositionally biased region" description="Basic and acidic residues" evidence="1">
    <location>
        <begin position="1"/>
        <end position="10"/>
    </location>
</feature>
<feature type="compositionally biased region" description="Pro residues" evidence="1">
    <location>
        <begin position="419"/>
        <end position="459"/>
    </location>
</feature>
<keyword evidence="4" id="KW-1185">Reference proteome</keyword>
<reference evidence="4" key="1">
    <citation type="submission" date="2017-08" db="EMBL/GenBank/DDBJ databases">
        <authorList>
            <person name="Varghese N."/>
            <person name="Submissions S."/>
        </authorList>
    </citation>
    <scope>NUCLEOTIDE SEQUENCE [LARGE SCALE GENOMIC DNA]</scope>
    <source>
        <strain evidence="4">DSM 4725</strain>
    </source>
</reference>